<proteinExistence type="predicted"/>
<feature type="domain" description="Mediator complex subunit 15 KIX" evidence="3">
    <location>
        <begin position="1"/>
        <end position="42"/>
    </location>
</feature>
<dbReference type="Proteomes" id="UP000796880">
    <property type="component" value="Unassembled WGS sequence"/>
</dbReference>
<dbReference type="InterPro" id="IPR036529">
    <property type="entry name" value="KIX_dom_sf"/>
</dbReference>
<protein>
    <recommendedName>
        <fullName evidence="3">Mediator complex subunit 15 KIX domain-containing protein</fullName>
    </recommendedName>
</protein>
<dbReference type="AlphaFoldDB" id="A0A8K0DW46"/>
<feature type="domain" description="Mediator complex subunit 15 KIX" evidence="3">
    <location>
        <begin position="95"/>
        <end position="174"/>
    </location>
</feature>
<dbReference type="SUPFAM" id="SSF47040">
    <property type="entry name" value="Kix domain of CBP (creb binding protein)"/>
    <property type="match status" value="1"/>
</dbReference>
<sequence>MKIAVRFEEKVYAAATSQSDYLWRISLKMLSLETKSQPTMANSLPSISVQGDWRTQLQPESHQQQTKKILFVQLNFMGNNNLGPIQGGEPTMDTSDWRTRLQPGPRQRIVNKILDTLKKHLPFSGQEGLLELMKIAVRFEEKVYAAATSQSDYLRRISLKMLSLETKSQPTMANSLPSISVQGDWRTQLQPKSRQQQTKKILYMLKKRLPFSGTEGLRELKKMAEGFEEKMYNAATSKYVRAQIAFCSCCELNLFEEKLNLIVNKGLETLWFQSLFNS</sequence>
<organism evidence="4 5">
    <name type="scientific">Rhamnella rubrinervis</name>
    <dbReference type="NCBI Taxonomy" id="2594499"/>
    <lineage>
        <taxon>Eukaryota</taxon>
        <taxon>Viridiplantae</taxon>
        <taxon>Streptophyta</taxon>
        <taxon>Embryophyta</taxon>
        <taxon>Tracheophyta</taxon>
        <taxon>Spermatophyta</taxon>
        <taxon>Magnoliopsida</taxon>
        <taxon>eudicotyledons</taxon>
        <taxon>Gunneridae</taxon>
        <taxon>Pentapetalae</taxon>
        <taxon>rosids</taxon>
        <taxon>fabids</taxon>
        <taxon>Rosales</taxon>
        <taxon>Rhamnaceae</taxon>
        <taxon>rhamnoid group</taxon>
        <taxon>Rhamneae</taxon>
        <taxon>Rhamnella</taxon>
    </lineage>
</organism>
<dbReference type="Gene3D" id="1.10.246.20">
    <property type="entry name" value="Coactivator CBP, KIX domain"/>
    <property type="match status" value="3"/>
</dbReference>
<feature type="domain" description="Mediator complex subunit 15 KIX" evidence="3">
    <location>
        <begin position="182"/>
        <end position="241"/>
    </location>
</feature>
<keyword evidence="5" id="KW-1185">Reference proteome</keyword>
<evidence type="ECO:0000259" key="3">
    <source>
        <dbReference type="Pfam" id="PF16987"/>
    </source>
</evidence>
<evidence type="ECO:0000313" key="5">
    <source>
        <dbReference type="Proteomes" id="UP000796880"/>
    </source>
</evidence>
<keyword evidence="2" id="KW-0539">Nucleus</keyword>
<dbReference type="GO" id="GO:0031490">
    <property type="term" value="F:chromatin DNA binding"/>
    <property type="evidence" value="ECO:0007669"/>
    <property type="project" value="InterPro"/>
</dbReference>
<accession>A0A8K0DW46</accession>
<name>A0A8K0DW46_9ROSA</name>
<dbReference type="InterPro" id="IPR044661">
    <property type="entry name" value="MED15a/b/c-like"/>
</dbReference>
<dbReference type="PANTHER" id="PTHR33137">
    <property type="entry name" value="MEDIATOR OF RNA POLYMERASE II TRANSCRIPTION SUBUNIT 15A-RELATED"/>
    <property type="match status" value="1"/>
</dbReference>
<reference evidence="4" key="1">
    <citation type="submission" date="2020-03" db="EMBL/GenBank/DDBJ databases">
        <title>A high-quality chromosome-level genome assembly of a woody plant with both climbing and erect habits, Rhamnella rubrinervis.</title>
        <authorList>
            <person name="Lu Z."/>
            <person name="Yang Y."/>
            <person name="Zhu X."/>
            <person name="Sun Y."/>
        </authorList>
    </citation>
    <scope>NUCLEOTIDE SEQUENCE</scope>
    <source>
        <strain evidence="4">BYM</strain>
        <tissue evidence="4">Leaf</tissue>
    </source>
</reference>
<evidence type="ECO:0000256" key="1">
    <source>
        <dbReference type="ARBA" id="ARBA00004123"/>
    </source>
</evidence>
<dbReference type="FunFam" id="1.10.246.20:FF:000003">
    <property type="entry name" value="Mediator of RNA polymerase II transcription subunit 15a"/>
    <property type="match status" value="1"/>
</dbReference>
<evidence type="ECO:0000256" key="2">
    <source>
        <dbReference type="ARBA" id="ARBA00023242"/>
    </source>
</evidence>
<dbReference type="Pfam" id="PF16987">
    <property type="entry name" value="KIX_2"/>
    <property type="match status" value="3"/>
</dbReference>
<evidence type="ECO:0000313" key="4">
    <source>
        <dbReference type="EMBL" id="KAF3435124.1"/>
    </source>
</evidence>
<comment type="caution">
    <text evidence="4">The sequence shown here is derived from an EMBL/GenBank/DDBJ whole genome shotgun (WGS) entry which is preliminary data.</text>
</comment>
<dbReference type="EMBL" id="VOIH02000010">
    <property type="protein sequence ID" value="KAF3435124.1"/>
    <property type="molecule type" value="Genomic_DNA"/>
</dbReference>
<dbReference type="PANTHER" id="PTHR33137:SF4">
    <property type="entry name" value="MEDIATOR OF RNA POLYMERASE II TRANSCRIPTION SUBUNIT 15A-RELATED"/>
    <property type="match status" value="1"/>
</dbReference>
<dbReference type="InterPro" id="IPR036546">
    <property type="entry name" value="MED15_KIX"/>
</dbReference>
<dbReference type="GO" id="GO:0005634">
    <property type="term" value="C:nucleus"/>
    <property type="evidence" value="ECO:0007669"/>
    <property type="project" value="UniProtKB-SubCell"/>
</dbReference>
<gene>
    <name evidence="4" type="ORF">FNV43_RR22211</name>
</gene>
<dbReference type="OrthoDB" id="1912459at2759"/>
<comment type="subcellular location">
    <subcellularLocation>
        <location evidence="1">Nucleus</location>
    </subcellularLocation>
</comment>
<dbReference type="GO" id="GO:0003713">
    <property type="term" value="F:transcription coactivator activity"/>
    <property type="evidence" value="ECO:0007669"/>
    <property type="project" value="InterPro"/>
</dbReference>